<dbReference type="Pfam" id="PF00497">
    <property type="entry name" value="SBP_bac_3"/>
    <property type="match status" value="1"/>
</dbReference>
<dbReference type="EMBL" id="VDLY02000003">
    <property type="protein sequence ID" value="KAB8168573.1"/>
    <property type="molecule type" value="Genomic_DNA"/>
</dbReference>
<dbReference type="OrthoDB" id="3965342at2"/>
<evidence type="ECO:0000256" key="7">
    <source>
        <dbReference type="PROSITE-ProRule" id="PRU10141"/>
    </source>
</evidence>
<dbReference type="GO" id="GO:0005524">
    <property type="term" value="F:ATP binding"/>
    <property type="evidence" value="ECO:0007669"/>
    <property type="project" value="UniProtKB-UniRule"/>
</dbReference>
<dbReference type="Proteomes" id="UP000314251">
    <property type="component" value="Unassembled WGS sequence"/>
</dbReference>
<dbReference type="Gene3D" id="1.10.510.10">
    <property type="entry name" value="Transferase(Phosphotransferase) domain 1"/>
    <property type="match status" value="1"/>
</dbReference>
<dbReference type="Pfam" id="PF00069">
    <property type="entry name" value="Pkinase"/>
    <property type="match status" value="1"/>
</dbReference>
<dbReference type="SMART" id="SM00220">
    <property type="entry name" value="S_TKc"/>
    <property type="match status" value="1"/>
</dbReference>
<evidence type="ECO:0000259" key="9">
    <source>
        <dbReference type="PROSITE" id="PS50011"/>
    </source>
</evidence>
<comment type="similarity">
    <text evidence="1">Belongs to the bacterial solute-binding protein 3 family.</text>
</comment>
<organism evidence="10 11">
    <name type="scientific">Streptomyces mimosae</name>
    <dbReference type="NCBI Taxonomy" id="2586635"/>
    <lineage>
        <taxon>Bacteria</taxon>
        <taxon>Bacillati</taxon>
        <taxon>Actinomycetota</taxon>
        <taxon>Actinomycetes</taxon>
        <taxon>Kitasatosporales</taxon>
        <taxon>Streptomycetaceae</taxon>
        <taxon>Streptomyces</taxon>
    </lineage>
</organism>
<feature type="domain" description="Protein kinase" evidence="9">
    <location>
        <begin position="26"/>
        <end position="291"/>
    </location>
</feature>
<keyword evidence="2" id="KW-0808">Transferase</keyword>
<comment type="caution">
    <text evidence="10">The sequence shown here is derived from an EMBL/GenBank/DDBJ whole genome shotgun (WGS) entry which is preliminary data.</text>
</comment>
<keyword evidence="4 7" id="KW-0547">Nucleotide-binding</keyword>
<dbReference type="AlphaFoldDB" id="A0A5N6AKJ2"/>
<feature type="binding site" evidence="7">
    <location>
        <position position="54"/>
    </location>
    <ligand>
        <name>ATP</name>
        <dbReference type="ChEBI" id="CHEBI:30616"/>
    </ligand>
</feature>
<dbReference type="InterPro" id="IPR018313">
    <property type="entry name" value="SBP_3_CS"/>
</dbReference>
<keyword evidence="3" id="KW-0732">Signal</keyword>
<dbReference type="PROSITE" id="PS00107">
    <property type="entry name" value="PROTEIN_KINASE_ATP"/>
    <property type="match status" value="1"/>
</dbReference>
<evidence type="ECO:0000256" key="4">
    <source>
        <dbReference type="ARBA" id="ARBA00022741"/>
    </source>
</evidence>
<dbReference type="InterPro" id="IPR011009">
    <property type="entry name" value="Kinase-like_dom_sf"/>
</dbReference>
<feature type="region of interest" description="Disordered" evidence="8">
    <location>
        <begin position="409"/>
        <end position="441"/>
    </location>
</feature>
<keyword evidence="6 7" id="KW-0067">ATP-binding</keyword>
<dbReference type="SUPFAM" id="SSF53850">
    <property type="entry name" value="Periplasmic binding protein-like II"/>
    <property type="match status" value="1"/>
</dbReference>
<keyword evidence="11" id="KW-1185">Reference proteome</keyword>
<dbReference type="InterPro" id="IPR017441">
    <property type="entry name" value="Protein_kinase_ATP_BS"/>
</dbReference>
<dbReference type="InterPro" id="IPR000719">
    <property type="entry name" value="Prot_kinase_dom"/>
</dbReference>
<dbReference type="PROSITE" id="PS01039">
    <property type="entry name" value="SBP_BACTERIAL_3"/>
    <property type="match status" value="1"/>
</dbReference>
<evidence type="ECO:0000313" key="10">
    <source>
        <dbReference type="EMBL" id="KAB8168573.1"/>
    </source>
</evidence>
<dbReference type="GO" id="GO:0004674">
    <property type="term" value="F:protein serine/threonine kinase activity"/>
    <property type="evidence" value="ECO:0007669"/>
    <property type="project" value="TreeGrafter"/>
</dbReference>
<dbReference type="PANTHER" id="PTHR43289:SF34">
    <property type="entry name" value="SERINE_THREONINE-PROTEIN KINASE YBDM-RELATED"/>
    <property type="match status" value="1"/>
</dbReference>
<sequence length="701" mass="72584">MAEMRPGGALGPAPLGPDDPAAVGPYRLLGRLGAGGMGQVYLGRSTGGRMVALKVVRGDLAREPEFRLRFRAEVRAARRVGGLWTAPVLDSDTESAVPWVATGYVAGPPLRQVVESLHGPLPATSVWALAFGLALALRDIHGSDLIHRDLKPSNVMVTLEGPKVIDFGIARAADASVVTRTGSLVGSPGYMPPEQIRGDQLGGATDVFALGAVLAYAATGRAPFSWDGASTHTVLYRVLHEEPQLGPSDGPLHGELRALVARCLAKDPGLRPTVDEIEAVARERSGDDFWLPAALTARLGQDAAALLDFDAPVSGPPAWGSPTPPGTPPPAPYRSASPPPGFPPSADASPPPGVSPPPAAAPTFPPNAPAGTTAANDPARRRRSVLAAVAGVAALVVAVPLIVLAASGDDGGTGDETGGTAAEDPDGPAGGADGPSDDAPLAGLLPAEAREAGELTFWVTERHNPVLYEEDGEPVGFEMDLAVAMAQRLGVEAVFTLTDDRPTAVEGALRNSAETPGHVVMSGFTDTAERRRDLGLDFVNHFGDGFAVMSDDPQRSGELAELCGLRVTSYDDAYLQEVVTESTAHCAEPVELLPVPSRDDMVEALQENEADVAVLLYSQGARYLHEHPGTGLTVALDSAERGFRGVGVPPDQTTLRDAVAEAIDLLIEDGTYATLLDRWGIPECAIDTASVNGGGGGGGDD</sequence>
<dbReference type="Gene3D" id="3.40.190.10">
    <property type="entry name" value="Periplasmic binding protein-like II"/>
    <property type="match status" value="2"/>
</dbReference>
<accession>A0A5N6AKJ2</accession>
<keyword evidence="5" id="KW-0418">Kinase</keyword>
<protein>
    <submittedName>
        <fullName evidence="10">Transporter substrate-binding domain-containing protein</fullName>
    </submittedName>
</protein>
<evidence type="ECO:0000256" key="5">
    <source>
        <dbReference type="ARBA" id="ARBA00022777"/>
    </source>
</evidence>
<dbReference type="Gene3D" id="3.30.200.20">
    <property type="entry name" value="Phosphorylase Kinase, domain 1"/>
    <property type="match status" value="1"/>
</dbReference>
<dbReference type="InterPro" id="IPR001638">
    <property type="entry name" value="Solute-binding_3/MltF_N"/>
</dbReference>
<name>A0A5N6AKJ2_9ACTN</name>
<gene>
    <name evidence="10" type="ORF">FH607_004835</name>
</gene>
<evidence type="ECO:0000256" key="6">
    <source>
        <dbReference type="ARBA" id="ARBA00022840"/>
    </source>
</evidence>
<proteinExistence type="inferred from homology"/>
<dbReference type="CDD" id="cd14014">
    <property type="entry name" value="STKc_PknB_like"/>
    <property type="match status" value="1"/>
</dbReference>
<dbReference type="InterPro" id="IPR008271">
    <property type="entry name" value="Ser/Thr_kinase_AS"/>
</dbReference>
<evidence type="ECO:0000256" key="1">
    <source>
        <dbReference type="ARBA" id="ARBA00010333"/>
    </source>
</evidence>
<dbReference type="SUPFAM" id="SSF56112">
    <property type="entry name" value="Protein kinase-like (PK-like)"/>
    <property type="match status" value="1"/>
</dbReference>
<reference evidence="10" key="1">
    <citation type="submission" date="2019-10" db="EMBL/GenBank/DDBJ databases">
        <title>Nonomuraea sp. nov., isolated from Phyllanthus amarus.</title>
        <authorList>
            <person name="Klykleung N."/>
            <person name="Tanasupawat S."/>
        </authorList>
    </citation>
    <scope>NUCLEOTIDE SEQUENCE [LARGE SCALE GENOMIC DNA]</scope>
    <source>
        <strain evidence="10">3MP-10</strain>
    </source>
</reference>
<dbReference type="SMART" id="SM00062">
    <property type="entry name" value="PBPb"/>
    <property type="match status" value="1"/>
</dbReference>
<dbReference type="PANTHER" id="PTHR43289">
    <property type="entry name" value="MITOGEN-ACTIVATED PROTEIN KINASE KINASE KINASE 20-RELATED"/>
    <property type="match status" value="1"/>
</dbReference>
<evidence type="ECO:0000256" key="8">
    <source>
        <dbReference type="SAM" id="MobiDB-lite"/>
    </source>
</evidence>
<evidence type="ECO:0000256" key="2">
    <source>
        <dbReference type="ARBA" id="ARBA00022679"/>
    </source>
</evidence>
<evidence type="ECO:0000256" key="3">
    <source>
        <dbReference type="ARBA" id="ARBA00022729"/>
    </source>
</evidence>
<dbReference type="PROSITE" id="PS00108">
    <property type="entry name" value="PROTEIN_KINASE_ST"/>
    <property type="match status" value="1"/>
</dbReference>
<feature type="compositionally biased region" description="Pro residues" evidence="8">
    <location>
        <begin position="322"/>
        <end position="368"/>
    </location>
</feature>
<dbReference type="PROSITE" id="PS50011">
    <property type="entry name" value="PROTEIN_KINASE_DOM"/>
    <property type="match status" value="1"/>
</dbReference>
<evidence type="ECO:0000313" key="11">
    <source>
        <dbReference type="Proteomes" id="UP000314251"/>
    </source>
</evidence>
<feature type="region of interest" description="Disordered" evidence="8">
    <location>
        <begin position="315"/>
        <end position="378"/>
    </location>
</feature>